<dbReference type="Proteomes" id="UP000076532">
    <property type="component" value="Unassembled WGS sequence"/>
</dbReference>
<gene>
    <name evidence="3" type="ORF">FIBSPDRAFT_898203</name>
</gene>
<reference evidence="3 4" key="1">
    <citation type="journal article" date="2016" name="Mol. Biol. Evol.">
        <title>Comparative Genomics of Early-Diverging Mushroom-Forming Fungi Provides Insights into the Origins of Lignocellulose Decay Capabilities.</title>
        <authorList>
            <person name="Nagy L.G."/>
            <person name="Riley R."/>
            <person name="Tritt A."/>
            <person name="Adam C."/>
            <person name="Daum C."/>
            <person name="Floudas D."/>
            <person name="Sun H."/>
            <person name="Yadav J.S."/>
            <person name="Pangilinan J."/>
            <person name="Larsson K.H."/>
            <person name="Matsuura K."/>
            <person name="Barry K."/>
            <person name="Labutti K."/>
            <person name="Kuo R."/>
            <person name="Ohm R.A."/>
            <person name="Bhattacharya S.S."/>
            <person name="Shirouzu T."/>
            <person name="Yoshinaga Y."/>
            <person name="Martin F.M."/>
            <person name="Grigoriev I.V."/>
            <person name="Hibbett D.S."/>
        </authorList>
    </citation>
    <scope>NUCLEOTIDE SEQUENCE [LARGE SCALE GENOMIC DNA]</scope>
    <source>
        <strain evidence="3 4">CBS 109695</strain>
    </source>
</reference>
<feature type="transmembrane region" description="Helical" evidence="2">
    <location>
        <begin position="132"/>
        <end position="153"/>
    </location>
</feature>
<feature type="transmembrane region" description="Helical" evidence="2">
    <location>
        <begin position="165"/>
        <end position="188"/>
    </location>
</feature>
<feature type="transmembrane region" description="Helical" evidence="2">
    <location>
        <begin position="317"/>
        <end position="334"/>
    </location>
</feature>
<evidence type="ECO:0000313" key="3">
    <source>
        <dbReference type="EMBL" id="KZP12449.1"/>
    </source>
</evidence>
<feature type="transmembrane region" description="Helical" evidence="2">
    <location>
        <begin position="221"/>
        <end position="244"/>
    </location>
</feature>
<feature type="compositionally biased region" description="Basic and acidic residues" evidence="1">
    <location>
        <begin position="372"/>
        <end position="386"/>
    </location>
</feature>
<proteinExistence type="predicted"/>
<feature type="transmembrane region" description="Helical" evidence="2">
    <location>
        <begin position="279"/>
        <end position="297"/>
    </location>
</feature>
<accession>A0A166BAN7</accession>
<sequence length="386" mass="41642">MSESVGDSLSPLLCLELGPSALVQRKLPSLEAAQRYDMSYRILAKCAINSLEHDTGRAVNMSVCRGLIEDQDISGVGIRVTFYVQSFLTVLACGLPGTDTDGSFWALAFTTFSLLISAIIEANKNNLSLYNAILISYLCALHAYASESLLFILAAFPVKSSKPKVIGISVAIALQVIGLTTFGCYIWGRASTFGSQPECNADTQLIFFGHSKSATQHGFQIGIACLTISVLPGTLFLASVYLGFGLSRDNNNDDDDDDDDDADADADANENATFWRVQVAGACIIGFFLPFWLYIVITIEHTIQRNPVIHGPTKFGFGQVFPLISIALPLYAILTGMPGKRKRKCTCPRGPPGPRGPSCTFHPRPDSVASKAESEVQTKLAEHASV</sequence>
<evidence type="ECO:0000256" key="1">
    <source>
        <dbReference type="SAM" id="MobiDB-lite"/>
    </source>
</evidence>
<keyword evidence="2" id="KW-0472">Membrane</keyword>
<dbReference type="OrthoDB" id="3351993at2759"/>
<keyword evidence="4" id="KW-1185">Reference proteome</keyword>
<evidence type="ECO:0000313" key="4">
    <source>
        <dbReference type="Proteomes" id="UP000076532"/>
    </source>
</evidence>
<dbReference type="AlphaFoldDB" id="A0A166BAN7"/>
<evidence type="ECO:0000256" key="2">
    <source>
        <dbReference type="SAM" id="Phobius"/>
    </source>
</evidence>
<protein>
    <submittedName>
        <fullName evidence="3">Uncharacterized protein</fullName>
    </submittedName>
</protein>
<keyword evidence="2" id="KW-0812">Transmembrane</keyword>
<dbReference type="EMBL" id="KV417647">
    <property type="protein sequence ID" value="KZP12449.1"/>
    <property type="molecule type" value="Genomic_DNA"/>
</dbReference>
<keyword evidence="2" id="KW-1133">Transmembrane helix</keyword>
<feature type="region of interest" description="Disordered" evidence="1">
    <location>
        <begin position="341"/>
        <end position="386"/>
    </location>
</feature>
<name>A0A166BAN7_9AGAM</name>
<feature type="transmembrane region" description="Helical" evidence="2">
    <location>
        <begin position="102"/>
        <end position="120"/>
    </location>
</feature>
<organism evidence="3 4">
    <name type="scientific">Athelia psychrophila</name>
    <dbReference type="NCBI Taxonomy" id="1759441"/>
    <lineage>
        <taxon>Eukaryota</taxon>
        <taxon>Fungi</taxon>
        <taxon>Dikarya</taxon>
        <taxon>Basidiomycota</taxon>
        <taxon>Agaricomycotina</taxon>
        <taxon>Agaricomycetes</taxon>
        <taxon>Agaricomycetidae</taxon>
        <taxon>Atheliales</taxon>
        <taxon>Atheliaceae</taxon>
        <taxon>Athelia</taxon>
    </lineage>
</organism>